<comment type="cofactor">
    <cofactor evidence="1">
        <name>FAD</name>
        <dbReference type="ChEBI" id="CHEBI:57692"/>
    </cofactor>
</comment>
<dbReference type="InterPro" id="IPR001834">
    <property type="entry name" value="CBR-like"/>
</dbReference>
<evidence type="ECO:0000313" key="6">
    <source>
        <dbReference type="EMBL" id="KAK7248976.1"/>
    </source>
</evidence>
<sequence length="199" mass="20852">MRPDGWTPLYLRSIEHLTAVGAAGGRGAGSGVNAAAAAAASVSGEYGVAKYPWGVMSKHIAGLKVAGGTGITPMLQVLEKALADPADATKFALLFGNVTPDDILLKGRLGARARRTGRFAVEYYVDAPPSWWRGGRGYVDKKAIARFLPAATQKTKILVCGPPGLVKMVAGEKVSFKDQGPVGATSRTWASPGTRCHKF</sequence>
<evidence type="ECO:0000256" key="2">
    <source>
        <dbReference type="ARBA" id="ARBA00022630"/>
    </source>
</evidence>
<protein>
    <submittedName>
        <fullName evidence="6">Flavoprotein pyridine nucleotide cytochrome reductase</fullName>
    </submittedName>
</protein>
<accession>A0ABR1G6P7</accession>
<proteinExistence type="predicted"/>
<comment type="caution">
    <text evidence="6">The sequence shown here is derived from an EMBL/GenBank/DDBJ whole genome shotgun (WGS) entry which is preliminary data.</text>
</comment>
<dbReference type="CDD" id="cd06183">
    <property type="entry name" value="cyt_b5_reduct_like"/>
    <property type="match status" value="1"/>
</dbReference>
<reference evidence="6 7" key="1">
    <citation type="submission" date="2024-03" db="EMBL/GenBank/DDBJ databases">
        <title>Aureococcus anophagefferens CCMP1851 and Kratosvirus quantuckense: Draft genome of a second virus-susceptible host strain in the model system.</title>
        <authorList>
            <person name="Chase E."/>
            <person name="Truchon A.R."/>
            <person name="Schepens W."/>
            <person name="Wilhelm S.W."/>
        </authorList>
    </citation>
    <scope>NUCLEOTIDE SEQUENCE [LARGE SCALE GENOMIC DNA]</scope>
    <source>
        <strain evidence="6 7">CCMP1851</strain>
    </source>
</reference>
<keyword evidence="7" id="KW-1185">Reference proteome</keyword>
<keyword evidence="2" id="KW-0285">Flavoprotein</keyword>
<keyword evidence="3" id="KW-0274">FAD</keyword>
<dbReference type="Pfam" id="PF00175">
    <property type="entry name" value="NAD_binding_1"/>
    <property type="match status" value="1"/>
</dbReference>
<evidence type="ECO:0000256" key="3">
    <source>
        <dbReference type="ARBA" id="ARBA00022827"/>
    </source>
</evidence>
<dbReference type="InterPro" id="IPR039261">
    <property type="entry name" value="FNR_nucleotide-bd"/>
</dbReference>
<dbReference type="Gene3D" id="3.40.50.80">
    <property type="entry name" value="Nucleotide-binding domain of ferredoxin-NADP reductase (FNR) module"/>
    <property type="match status" value="1"/>
</dbReference>
<name>A0ABR1G6P7_AURAN</name>
<gene>
    <name evidence="6" type="ORF">SO694_00043172</name>
</gene>
<dbReference type="EMBL" id="JBBJCI010000084">
    <property type="protein sequence ID" value="KAK7248976.1"/>
    <property type="molecule type" value="Genomic_DNA"/>
</dbReference>
<dbReference type="PANTHER" id="PTHR19370">
    <property type="entry name" value="NADH-CYTOCHROME B5 REDUCTASE"/>
    <property type="match status" value="1"/>
</dbReference>
<evidence type="ECO:0000256" key="1">
    <source>
        <dbReference type="ARBA" id="ARBA00001974"/>
    </source>
</evidence>
<dbReference type="Proteomes" id="UP001363151">
    <property type="component" value="Unassembled WGS sequence"/>
</dbReference>
<organism evidence="6 7">
    <name type="scientific">Aureococcus anophagefferens</name>
    <name type="common">Harmful bloom alga</name>
    <dbReference type="NCBI Taxonomy" id="44056"/>
    <lineage>
        <taxon>Eukaryota</taxon>
        <taxon>Sar</taxon>
        <taxon>Stramenopiles</taxon>
        <taxon>Ochrophyta</taxon>
        <taxon>Pelagophyceae</taxon>
        <taxon>Pelagomonadales</taxon>
        <taxon>Pelagomonadaceae</taxon>
        <taxon>Aureococcus</taxon>
    </lineage>
</organism>
<keyword evidence="4" id="KW-0560">Oxidoreductase</keyword>
<dbReference type="SUPFAM" id="SSF52343">
    <property type="entry name" value="Ferredoxin reductase-like, C-terminal NADP-linked domain"/>
    <property type="match status" value="1"/>
</dbReference>
<evidence type="ECO:0000256" key="4">
    <source>
        <dbReference type="ARBA" id="ARBA00023002"/>
    </source>
</evidence>
<dbReference type="InterPro" id="IPR001433">
    <property type="entry name" value="OxRdtase_FAD/NAD-bd"/>
</dbReference>
<feature type="domain" description="Oxidoreductase FAD/NAD(P)-binding" evidence="5">
    <location>
        <begin position="65"/>
        <end position="170"/>
    </location>
</feature>
<evidence type="ECO:0000313" key="7">
    <source>
        <dbReference type="Proteomes" id="UP001363151"/>
    </source>
</evidence>
<evidence type="ECO:0000259" key="5">
    <source>
        <dbReference type="Pfam" id="PF00175"/>
    </source>
</evidence>
<dbReference type="PRINTS" id="PR00406">
    <property type="entry name" value="CYTB5RDTASE"/>
</dbReference>
<dbReference type="PANTHER" id="PTHR19370:SF171">
    <property type="entry name" value="NADH-CYTOCHROME B5 REDUCTASE 2"/>
    <property type="match status" value="1"/>
</dbReference>